<evidence type="ECO:0000313" key="2">
    <source>
        <dbReference type="EMBL" id="TRO79780.1"/>
    </source>
</evidence>
<feature type="signal peptide" evidence="1">
    <location>
        <begin position="1"/>
        <end position="20"/>
    </location>
</feature>
<dbReference type="OrthoDB" id="5392943at2"/>
<dbReference type="EMBL" id="VJVV01000009">
    <property type="protein sequence ID" value="TRO79780.1"/>
    <property type="molecule type" value="Genomic_DNA"/>
</dbReference>
<keyword evidence="1" id="KW-0732">Signal</keyword>
<organism evidence="2 3">
    <name type="scientific">Trichloromonas acetexigens</name>
    <dbReference type="NCBI Taxonomy" id="38815"/>
    <lineage>
        <taxon>Bacteria</taxon>
        <taxon>Pseudomonadati</taxon>
        <taxon>Thermodesulfobacteriota</taxon>
        <taxon>Desulfuromonadia</taxon>
        <taxon>Desulfuromonadales</taxon>
        <taxon>Trichloromonadaceae</taxon>
        <taxon>Trichloromonas</taxon>
    </lineage>
</organism>
<keyword evidence="3" id="KW-1185">Reference proteome</keyword>
<dbReference type="Proteomes" id="UP000317155">
    <property type="component" value="Unassembled WGS sequence"/>
</dbReference>
<evidence type="ECO:0000313" key="3">
    <source>
        <dbReference type="Proteomes" id="UP000317155"/>
    </source>
</evidence>
<reference evidence="2 3" key="1">
    <citation type="submission" date="2019-07" db="EMBL/GenBank/DDBJ databases">
        <title>Insights of Desulfuromonas acetexigens electromicrobiology.</title>
        <authorList>
            <person name="Katuri K."/>
            <person name="Sapireddy V."/>
            <person name="Shaw D.R."/>
            <person name="Saikaly P."/>
        </authorList>
    </citation>
    <scope>NUCLEOTIDE SEQUENCE [LARGE SCALE GENOMIC DNA]</scope>
    <source>
        <strain evidence="2 3">2873</strain>
    </source>
</reference>
<feature type="chain" id="PRO_5022007767" description="TIGR03016 family PEP-CTERM system-associated outer membrane protein" evidence="1">
    <location>
        <begin position="21"/>
        <end position="740"/>
    </location>
</feature>
<protein>
    <recommendedName>
        <fullName evidence="4">TIGR03016 family PEP-CTERM system-associated outer membrane protein</fullName>
    </recommendedName>
</protein>
<evidence type="ECO:0000256" key="1">
    <source>
        <dbReference type="SAM" id="SignalP"/>
    </source>
</evidence>
<dbReference type="RefSeq" id="WP_092058918.1">
    <property type="nucleotide sequence ID" value="NZ_FOJJ01000041.1"/>
</dbReference>
<proteinExistence type="predicted"/>
<gene>
    <name evidence="2" type="ORF">FL622_12795</name>
</gene>
<comment type="caution">
    <text evidence="2">The sequence shown here is derived from an EMBL/GenBank/DDBJ whole genome shotgun (WGS) entry which is preliminary data.</text>
</comment>
<name>A0A550J971_9BACT</name>
<dbReference type="AlphaFoldDB" id="A0A550J971"/>
<evidence type="ECO:0008006" key="4">
    <source>
        <dbReference type="Google" id="ProtNLM"/>
    </source>
</evidence>
<accession>A0A550J971</accession>
<sequence length="740" mass="85390">MRFVILFFFLSLLCGASALAEVSGLVEWRYADYAAKEDGKTVADASHFTQLYSLLYEKSGLISGGRAGRYDLGLGAQWSSVDSSFDGQDFDTDELKFLYRGDLLLAPGGLPFNLHLYSHDMRLPTWDYDSQNLDYDIIDPYMIGGMYGGQYVQTGATLMVGIRNGSYLGKYREILSQVPRLLIDYREDYVRDLNNDTPQHYRTRNLAFVSLNKKDNWFHYRLYDYTDFEDELENYQETTYMLGTVDHAMTRQWINFTNWIKISTDASYIVSNRNSLGEVPERTYNYNLFAVAARRDWRASAFPTFSRTTDESTIEKNIEVPVFFQHELSKDTAYRMRMIAARETQVSYDRSLREDEGDVYFAASADLHRTRAQQLTPRFEAEWKTGNQGKGYGVSSGFEYFTNRAHRPPVDWFTSYSLTRIDGTAEDGADVEYWENQVLGRLEGMPTSALRTGIEQRLVVGSGTTDTSVTRYIDIVGDTSLTGSNSGRARRDGSVLRSTTSWFADHRASRPLSNRFEIIYDYLSTEDGSDDQVMLRHSMRYDRHKFLARMRNELAYGDGLSGVNIGSENLGNPEGVTNVDKTFYHNSSLRYSPGRIWEAKADLDYYWQDGDEGSTQQIFATQEYRYSFFRSTGTLRKFMELREEIEYEKNIAVDGDSRSMYSLLLGAELYPTYSTLLGLRGRYRVYQPEDFDEYLCTLTAGVNFAKFMVSFDYSYGMRTAYNDEAKRNEHRWEVKVRKTF</sequence>